<evidence type="ECO:0000313" key="2">
    <source>
        <dbReference type="EMBL" id="CAH9072936.1"/>
    </source>
</evidence>
<protein>
    <submittedName>
        <fullName evidence="2">Uncharacterized protein</fullName>
    </submittedName>
</protein>
<feature type="region of interest" description="Disordered" evidence="1">
    <location>
        <begin position="124"/>
        <end position="152"/>
    </location>
</feature>
<dbReference type="PANTHER" id="PTHR43049">
    <property type="entry name" value="EARLY ENDOSOME ANTIGEN"/>
    <property type="match status" value="1"/>
</dbReference>
<sequence>MHLQLSSALKENKELLQTYKDSENELVDRIADLKEQLYETKSSKEALQSRVEILTADISREFKLQTLVRELEEQLANTKTEVQKKAESQREMEAEAALRELQAKSISVAVLERKVKELEETLQADRAGNITRTRGYPFNPNRKYGRKPEKNG</sequence>
<dbReference type="EMBL" id="CAMAPF010000023">
    <property type="protein sequence ID" value="CAH9072936.1"/>
    <property type="molecule type" value="Genomic_DNA"/>
</dbReference>
<dbReference type="PANTHER" id="PTHR43049:SF1">
    <property type="entry name" value="EARLY ENDOSOME ANTIGEN"/>
    <property type="match status" value="1"/>
</dbReference>
<name>A0AAV0CAS9_9ASTE</name>
<proteinExistence type="predicted"/>
<evidence type="ECO:0000256" key="1">
    <source>
        <dbReference type="SAM" id="MobiDB-lite"/>
    </source>
</evidence>
<dbReference type="AlphaFoldDB" id="A0AAV0CAS9"/>
<keyword evidence="3" id="KW-1185">Reference proteome</keyword>
<accession>A0AAV0CAS9</accession>
<organism evidence="2 3">
    <name type="scientific">Cuscuta epithymum</name>
    <dbReference type="NCBI Taxonomy" id="186058"/>
    <lineage>
        <taxon>Eukaryota</taxon>
        <taxon>Viridiplantae</taxon>
        <taxon>Streptophyta</taxon>
        <taxon>Embryophyta</taxon>
        <taxon>Tracheophyta</taxon>
        <taxon>Spermatophyta</taxon>
        <taxon>Magnoliopsida</taxon>
        <taxon>eudicotyledons</taxon>
        <taxon>Gunneridae</taxon>
        <taxon>Pentapetalae</taxon>
        <taxon>asterids</taxon>
        <taxon>lamiids</taxon>
        <taxon>Solanales</taxon>
        <taxon>Convolvulaceae</taxon>
        <taxon>Cuscuteae</taxon>
        <taxon>Cuscuta</taxon>
        <taxon>Cuscuta subgen. Cuscuta</taxon>
    </lineage>
</organism>
<comment type="caution">
    <text evidence="2">The sequence shown here is derived from an EMBL/GenBank/DDBJ whole genome shotgun (WGS) entry which is preliminary data.</text>
</comment>
<dbReference type="Proteomes" id="UP001152523">
    <property type="component" value="Unassembled WGS sequence"/>
</dbReference>
<reference evidence="2" key="1">
    <citation type="submission" date="2022-07" db="EMBL/GenBank/DDBJ databases">
        <authorList>
            <person name="Macas J."/>
            <person name="Novak P."/>
            <person name="Neumann P."/>
        </authorList>
    </citation>
    <scope>NUCLEOTIDE SEQUENCE</scope>
</reference>
<gene>
    <name evidence="2" type="ORF">CEPIT_LOCUS4458</name>
</gene>
<evidence type="ECO:0000313" key="3">
    <source>
        <dbReference type="Proteomes" id="UP001152523"/>
    </source>
</evidence>